<evidence type="ECO:0000256" key="2">
    <source>
        <dbReference type="ARBA" id="ARBA00022692"/>
    </source>
</evidence>
<dbReference type="PANTHER" id="PTHR38894">
    <property type="entry name" value="TRANSMEMBRANE PROTEIN"/>
    <property type="match status" value="1"/>
</dbReference>
<keyword evidence="3 6" id="KW-1133">Transmembrane helix</keyword>
<name>A0ABQ6MX95_9STRA</name>
<evidence type="ECO:0000256" key="4">
    <source>
        <dbReference type="ARBA" id="ARBA00023136"/>
    </source>
</evidence>
<keyword evidence="8" id="KW-1185">Reference proteome</keyword>
<dbReference type="InterPro" id="IPR017946">
    <property type="entry name" value="PLC-like_Pdiesterase_TIM-brl"/>
</dbReference>
<comment type="subcellular location">
    <subcellularLocation>
        <location evidence="1">Membrane</location>
        <topology evidence="1">Multi-pass membrane protein</topology>
    </subcellularLocation>
</comment>
<evidence type="ECO:0000256" key="5">
    <source>
        <dbReference type="SAM" id="MobiDB-lite"/>
    </source>
</evidence>
<feature type="region of interest" description="Disordered" evidence="5">
    <location>
        <begin position="1"/>
        <end position="20"/>
    </location>
</feature>
<proteinExistence type="predicted"/>
<reference evidence="7 8" key="1">
    <citation type="journal article" date="2023" name="Commun. Biol.">
        <title>Genome analysis of Parmales, the sister group of diatoms, reveals the evolutionary specialization of diatoms from phago-mixotrophs to photoautotrophs.</title>
        <authorList>
            <person name="Ban H."/>
            <person name="Sato S."/>
            <person name="Yoshikawa S."/>
            <person name="Yamada K."/>
            <person name="Nakamura Y."/>
            <person name="Ichinomiya M."/>
            <person name="Sato N."/>
            <person name="Blanc-Mathieu R."/>
            <person name="Endo H."/>
            <person name="Kuwata A."/>
            <person name="Ogata H."/>
        </authorList>
    </citation>
    <scope>NUCLEOTIDE SEQUENCE [LARGE SCALE GENOMIC DNA]</scope>
</reference>
<dbReference type="InterPro" id="IPR013714">
    <property type="entry name" value="Golgi_TVP15"/>
</dbReference>
<evidence type="ECO:0000256" key="1">
    <source>
        <dbReference type="ARBA" id="ARBA00004141"/>
    </source>
</evidence>
<feature type="non-terminal residue" evidence="7">
    <location>
        <position position="1"/>
    </location>
</feature>
<gene>
    <name evidence="7" type="ORF">TeGR_g6198</name>
</gene>
<evidence type="ECO:0000256" key="3">
    <source>
        <dbReference type="ARBA" id="ARBA00022989"/>
    </source>
</evidence>
<sequence length="371" mass="40097">PPPPPPRRLQNNPIEPGYDRTDQISSLVVDRLVASGLSSRALLTAFDLSTVASAKARCAEIGGPCGVAFGWLVMKATPARPMSAGDYLKEVRRADLDCLVPEAELVVADDYALLEEFAEAPEQVFVWWMGVGTKSRESVQVMRDMRERGVAGFITPRVGMGVLPGWVRSLSDAGETIRANYPTHDRIAANLPWYIHAMRVLNVSAMLLLLVTSSISLVTFPGPAGLVRAAYLVFLPGLVLAHESHLTLFRPFLSGSFGFLNDGALRGLFYLFLAALASDMGVLGWISAVTLISCGALNCYILYAFPQYHAVREEVIREEDAQIQREVKRLAAAGVYETAAREAGWGMVGAEAEIEEASSGGSSKNATHASI</sequence>
<keyword evidence="4 6" id="KW-0472">Membrane</keyword>
<dbReference type="Proteomes" id="UP001165060">
    <property type="component" value="Unassembled WGS sequence"/>
</dbReference>
<dbReference type="Gene3D" id="3.20.20.190">
    <property type="entry name" value="Phosphatidylinositol (PI) phosphodiesterase"/>
    <property type="match status" value="1"/>
</dbReference>
<organism evidence="7 8">
    <name type="scientific">Tetraparma gracilis</name>
    <dbReference type="NCBI Taxonomy" id="2962635"/>
    <lineage>
        <taxon>Eukaryota</taxon>
        <taxon>Sar</taxon>
        <taxon>Stramenopiles</taxon>
        <taxon>Ochrophyta</taxon>
        <taxon>Bolidophyceae</taxon>
        <taxon>Parmales</taxon>
        <taxon>Triparmaceae</taxon>
        <taxon>Tetraparma</taxon>
    </lineage>
</organism>
<evidence type="ECO:0000313" key="8">
    <source>
        <dbReference type="Proteomes" id="UP001165060"/>
    </source>
</evidence>
<dbReference type="Pfam" id="PF08507">
    <property type="entry name" value="COPI_assoc"/>
    <property type="match status" value="1"/>
</dbReference>
<protein>
    <submittedName>
        <fullName evidence="7">Uncharacterized protein</fullName>
    </submittedName>
</protein>
<keyword evidence="2 6" id="KW-0812">Transmembrane</keyword>
<accession>A0ABQ6MX95</accession>
<evidence type="ECO:0000313" key="7">
    <source>
        <dbReference type="EMBL" id="GMI34867.1"/>
    </source>
</evidence>
<feature type="transmembrane region" description="Helical" evidence="6">
    <location>
        <begin position="282"/>
        <end position="303"/>
    </location>
</feature>
<dbReference type="EMBL" id="BRYB01001844">
    <property type="protein sequence ID" value="GMI34867.1"/>
    <property type="molecule type" value="Genomic_DNA"/>
</dbReference>
<comment type="caution">
    <text evidence="7">The sequence shown here is derived from an EMBL/GenBank/DDBJ whole genome shotgun (WGS) entry which is preliminary data.</text>
</comment>
<feature type="transmembrane region" description="Helical" evidence="6">
    <location>
        <begin position="200"/>
        <end position="219"/>
    </location>
</feature>
<dbReference type="PANTHER" id="PTHR38894:SF1">
    <property type="entry name" value="TRANSMEMBRANE PROTEIN"/>
    <property type="match status" value="1"/>
</dbReference>
<evidence type="ECO:0000256" key="6">
    <source>
        <dbReference type="SAM" id="Phobius"/>
    </source>
</evidence>